<dbReference type="InterPro" id="IPR011048">
    <property type="entry name" value="Haem_d1_sf"/>
</dbReference>
<dbReference type="PANTHER" id="PTHR47197:SF3">
    <property type="entry name" value="DIHYDRO-HEME D1 DEHYDROGENASE"/>
    <property type="match status" value="1"/>
</dbReference>
<evidence type="ECO:0000313" key="3">
    <source>
        <dbReference type="EMBL" id="WKW14517.1"/>
    </source>
</evidence>
<organism evidence="2">
    <name type="scientific">Pseudogemmatithrix spongiicola</name>
    <dbReference type="NCBI Taxonomy" id="3062599"/>
    <lineage>
        <taxon>Bacteria</taxon>
        <taxon>Pseudomonadati</taxon>
        <taxon>Gemmatimonadota</taxon>
        <taxon>Gemmatimonadia</taxon>
        <taxon>Gemmatimonadales</taxon>
        <taxon>Gemmatimonadaceae</taxon>
        <taxon>Pseudogemmatithrix</taxon>
    </lineage>
</organism>
<dbReference type="AlphaFoldDB" id="A0AA49Q486"/>
<dbReference type="Gene3D" id="2.130.10.10">
    <property type="entry name" value="YVTN repeat-like/Quinoprotein amine dehydrogenase"/>
    <property type="match status" value="2"/>
</dbReference>
<dbReference type="EMBL" id="CP130613">
    <property type="protein sequence ID" value="WKW14517.1"/>
    <property type="molecule type" value="Genomic_DNA"/>
</dbReference>
<dbReference type="InterPro" id="IPR015943">
    <property type="entry name" value="WD40/YVTN_repeat-like_dom_sf"/>
</dbReference>
<evidence type="ECO:0000256" key="1">
    <source>
        <dbReference type="SAM" id="MobiDB-lite"/>
    </source>
</evidence>
<dbReference type="PANTHER" id="PTHR47197">
    <property type="entry name" value="PROTEIN NIRF"/>
    <property type="match status" value="1"/>
</dbReference>
<dbReference type="Proteomes" id="UP001229955">
    <property type="component" value="Chromosome"/>
</dbReference>
<reference evidence="2" key="1">
    <citation type="submission" date="2023-07" db="EMBL/GenBank/DDBJ databases">
        <authorList>
            <person name="Haufschild T."/>
            <person name="Kallscheuer N."/>
            <person name="Hammer J."/>
            <person name="Kohn T."/>
            <person name="Kabuu M."/>
            <person name="Jogler M."/>
            <person name="Wohfarth N."/>
            <person name="Heuer A."/>
            <person name="Rohde M."/>
            <person name="van Teeseling M.C.F."/>
            <person name="Jogler C."/>
        </authorList>
    </citation>
    <scope>NUCLEOTIDE SEQUENCE</scope>
    <source>
        <strain evidence="2">Strain 138</strain>
        <strain evidence="3">Strain 318</strain>
    </source>
</reference>
<evidence type="ECO:0000313" key="4">
    <source>
        <dbReference type="Proteomes" id="UP001229955"/>
    </source>
</evidence>
<dbReference type="EMBL" id="CP130612">
    <property type="protein sequence ID" value="WKW11607.1"/>
    <property type="molecule type" value="Genomic_DNA"/>
</dbReference>
<keyword evidence="4" id="KW-1185">Reference proteome</keyword>
<gene>
    <name evidence="2" type="ORF">Strain138_000862</name>
    <name evidence="3" type="ORF">Strain318_000862</name>
</gene>
<evidence type="ECO:0000313" key="2">
    <source>
        <dbReference type="EMBL" id="WKW11607.1"/>
    </source>
</evidence>
<dbReference type="PROSITE" id="PS51257">
    <property type="entry name" value="PROKAR_LIPOPROTEIN"/>
    <property type="match status" value="1"/>
</dbReference>
<accession>A0AA49Q486</accession>
<feature type="compositionally biased region" description="Basic and acidic residues" evidence="1">
    <location>
        <begin position="259"/>
        <end position="270"/>
    </location>
</feature>
<dbReference type="InterPro" id="IPR051200">
    <property type="entry name" value="Host-pathogen_enzymatic-act"/>
</dbReference>
<proteinExistence type="predicted"/>
<dbReference type="KEGG" id="pspc:Strain318_000862"/>
<feature type="region of interest" description="Disordered" evidence="1">
    <location>
        <begin position="249"/>
        <end position="289"/>
    </location>
</feature>
<sequence length="424" mass="45209">MTSSRAAPPRPRLHPVAAALALVVIAVAACGPRPEEAELRPRILTESLPPDTAELRPRILTESLPAEPPTREYRAIVVSESVDEIARITFGPGGARVEKVAPVGMSLIDPDGPHGVALAPDGQHYYVSTAHGLPGGSLWKFRTATDEPVGRVVLGPFPATAQVSPDGFFVWVVNFNLHGDMVTSSVSVVEAREMLEIARIPTCTMPHGSRLNASGTRHYSACMMDEMLVEIDAARFEVARHFLLTAGKERGMPGAPPRRGADAHAGHDMGGHGMEPPAPGDVSCSPTWAQPSPDGRRVWVACNKSSEIVEIDVASWSLVRRLRAGDGVYNLAVTHDGRRLVATNKRGQSVSVFDAVSGVELARIPTTRRVVHGAAISADDRYAFISNEGVGSEKSTVDIIDLRALRRVASVEVGQQAGGVDVLP</sequence>
<accession>A0AA49Q6Z3</accession>
<protein>
    <submittedName>
        <fullName evidence="2">YncE family protein</fullName>
    </submittedName>
</protein>
<dbReference type="SUPFAM" id="SSF51004">
    <property type="entry name" value="C-terminal (heme d1) domain of cytochrome cd1-nitrite reductase"/>
    <property type="match status" value="1"/>
</dbReference>
<dbReference type="RefSeq" id="WP_367887305.1">
    <property type="nucleotide sequence ID" value="NZ_CP130612.1"/>
</dbReference>
<name>A0AA49Q486_9BACT</name>